<reference evidence="2 3" key="1">
    <citation type="submission" date="2024-11" db="EMBL/GenBank/DDBJ databases">
        <authorList>
            <person name="Lucas J.A."/>
        </authorList>
    </citation>
    <scope>NUCLEOTIDE SEQUENCE [LARGE SCALE GENOMIC DNA]</scope>
    <source>
        <strain evidence="2 3">Z 5.4</strain>
    </source>
</reference>
<feature type="transmembrane region" description="Helical" evidence="1">
    <location>
        <begin position="6"/>
        <end position="24"/>
    </location>
</feature>
<comment type="caution">
    <text evidence="2">The sequence shown here is derived from an EMBL/GenBank/DDBJ whole genome shotgun (WGS) entry which is preliminary data.</text>
</comment>
<organism evidence="2 3">
    <name type="scientific">Bacillus salipaludis</name>
    <dbReference type="NCBI Taxonomy" id="2547811"/>
    <lineage>
        <taxon>Bacteria</taxon>
        <taxon>Bacillati</taxon>
        <taxon>Bacillota</taxon>
        <taxon>Bacilli</taxon>
        <taxon>Bacillales</taxon>
        <taxon>Bacillaceae</taxon>
        <taxon>Bacillus</taxon>
    </lineage>
</organism>
<sequence length="52" mass="5709">MTIVTVIVLIVISIYTAGFAVTLWKEKQKYGAAAVIFLTLAILILPLFSILK</sequence>
<dbReference type="EMBL" id="JBJHQH010000003">
    <property type="protein sequence ID" value="MFK9090831.1"/>
    <property type="molecule type" value="Genomic_DNA"/>
</dbReference>
<proteinExistence type="predicted"/>
<accession>A0ABW8RF49</accession>
<keyword evidence="1" id="KW-1133">Transmembrane helix</keyword>
<keyword evidence="3" id="KW-1185">Reference proteome</keyword>
<dbReference type="Proteomes" id="UP001623041">
    <property type="component" value="Unassembled WGS sequence"/>
</dbReference>
<keyword evidence="1" id="KW-0812">Transmembrane</keyword>
<evidence type="ECO:0000313" key="3">
    <source>
        <dbReference type="Proteomes" id="UP001623041"/>
    </source>
</evidence>
<evidence type="ECO:0000313" key="2">
    <source>
        <dbReference type="EMBL" id="MFK9090831.1"/>
    </source>
</evidence>
<keyword evidence="1" id="KW-0472">Membrane</keyword>
<dbReference type="RefSeq" id="WP_406579522.1">
    <property type="nucleotide sequence ID" value="NZ_JBJHQH010000003.1"/>
</dbReference>
<protein>
    <submittedName>
        <fullName evidence="2">Uncharacterized protein</fullName>
    </submittedName>
</protein>
<feature type="transmembrane region" description="Helical" evidence="1">
    <location>
        <begin position="31"/>
        <end position="51"/>
    </location>
</feature>
<name>A0ABW8RF49_9BACI</name>
<gene>
    <name evidence="2" type="ORF">ACJEBI_04965</name>
</gene>
<evidence type="ECO:0000256" key="1">
    <source>
        <dbReference type="SAM" id="Phobius"/>
    </source>
</evidence>